<dbReference type="InParanoid" id="A0A2H3CSZ5"/>
<feature type="transmembrane region" description="Helical" evidence="1">
    <location>
        <begin position="65"/>
        <end position="84"/>
    </location>
</feature>
<feature type="transmembrane region" description="Helical" evidence="1">
    <location>
        <begin position="96"/>
        <end position="113"/>
    </location>
</feature>
<keyword evidence="1" id="KW-0472">Membrane</keyword>
<feature type="transmembrane region" description="Helical" evidence="1">
    <location>
        <begin position="30"/>
        <end position="53"/>
    </location>
</feature>
<feature type="transmembrane region" description="Helical" evidence="1">
    <location>
        <begin position="167"/>
        <end position="188"/>
    </location>
</feature>
<accession>A0A2H3CSZ5</accession>
<keyword evidence="1" id="KW-1133">Transmembrane helix</keyword>
<keyword evidence="1" id="KW-0812">Transmembrane</keyword>
<keyword evidence="3" id="KW-1185">Reference proteome</keyword>
<evidence type="ECO:0000256" key="1">
    <source>
        <dbReference type="SAM" id="Phobius"/>
    </source>
</evidence>
<organism evidence="2 3">
    <name type="scientific">Armillaria gallica</name>
    <name type="common">Bulbous honey fungus</name>
    <name type="synonym">Armillaria bulbosa</name>
    <dbReference type="NCBI Taxonomy" id="47427"/>
    <lineage>
        <taxon>Eukaryota</taxon>
        <taxon>Fungi</taxon>
        <taxon>Dikarya</taxon>
        <taxon>Basidiomycota</taxon>
        <taxon>Agaricomycotina</taxon>
        <taxon>Agaricomycetes</taxon>
        <taxon>Agaricomycetidae</taxon>
        <taxon>Agaricales</taxon>
        <taxon>Marasmiineae</taxon>
        <taxon>Physalacriaceae</taxon>
        <taxon>Armillaria</taxon>
    </lineage>
</organism>
<proteinExistence type="predicted"/>
<dbReference type="EMBL" id="KZ293686">
    <property type="protein sequence ID" value="PBK86155.1"/>
    <property type="molecule type" value="Genomic_DNA"/>
</dbReference>
<dbReference type="Proteomes" id="UP000217790">
    <property type="component" value="Unassembled WGS sequence"/>
</dbReference>
<evidence type="ECO:0000313" key="2">
    <source>
        <dbReference type="EMBL" id="PBK86155.1"/>
    </source>
</evidence>
<dbReference type="AlphaFoldDB" id="A0A2H3CSZ5"/>
<gene>
    <name evidence="2" type="ORF">ARMGADRAFT_1035873</name>
</gene>
<evidence type="ECO:0000313" key="3">
    <source>
        <dbReference type="Proteomes" id="UP000217790"/>
    </source>
</evidence>
<feature type="transmembrane region" description="Helical" evidence="1">
    <location>
        <begin position="125"/>
        <end position="147"/>
    </location>
</feature>
<dbReference type="OrthoDB" id="3038148at2759"/>
<sequence length="277" mass="31094">MATQADTPSDLITDNKVIFFQGLNINLNFIIFYALLHGIYTSILAITLWNISYQYDPPSHLGDRFGGAGWFGDDVCLLFCFQYFPWLAQLVWPGPIYPFYVLISRIMVTLYYTHIKAPASMGIFLMLYTSLILATTLSCTLLIIYRILTVAGPRRGAEGRLRVYHHFIEVLVESSALYSISLILYLAFTTQDNWGDYYLDVIATIAKGVAPTLLVGCTTVGHWARSDDSWQGSMIASASIRSQEQEHNQTSSQEDRPTSLVLDGDLEAQCESSVRVN</sequence>
<name>A0A2H3CSZ5_ARMGA</name>
<reference evidence="3" key="1">
    <citation type="journal article" date="2017" name="Nat. Ecol. Evol.">
        <title>Genome expansion and lineage-specific genetic innovations in the forest pathogenic fungi Armillaria.</title>
        <authorList>
            <person name="Sipos G."/>
            <person name="Prasanna A.N."/>
            <person name="Walter M.C."/>
            <person name="O'Connor E."/>
            <person name="Balint B."/>
            <person name="Krizsan K."/>
            <person name="Kiss B."/>
            <person name="Hess J."/>
            <person name="Varga T."/>
            <person name="Slot J."/>
            <person name="Riley R."/>
            <person name="Boka B."/>
            <person name="Rigling D."/>
            <person name="Barry K."/>
            <person name="Lee J."/>
            <person name="Mihaltcheva S."/>
            <person name="LaButti K."/>
            <person name="Lipzen A."/>
            <person name="Waldron R."/>
            <person name="Moloney N.M."/>
            <person name="Sperisen C."/>
            <person name="Kredics L."/>
            <person name="Vagvoelgyi C."/>
            <person name="Patrignani A."/>
            <person name="Fitzpatrick D."/>
            <person name="Nagy I."/>
            <person name="Doyle S."/>
            <person name="Anderson J.B."/>
            <person name="Grigoriev I.V."/>
            <person name="Gueldener U."/>
            <person name="Muensterkoetter M."/>
            <person name="Nagy L.G."/>
        </authorList>
    </citation>
    <scope>NUCLEOTIDE SEQUENCE [LARGE SCALE GENOMIC DNA]</scope>
    <source>
        <strain evidence="3">Ar21-2</strain>
    </source>
</reference>
<protein>
    <submittedName>
        <fullName evidence="2">Uncharacterized protein</fullName>
    </submittedName>
</protein>